<name>A0A1W2AVL3_9FIRM</name>
<accession>A0A1W2AVL3</accession>
<organism evidence="1 2">
    <name type="scientific">Sporomusa malonica</name>
    <dbReference type="NCBI Taxonomy" id="112901"/>
    <lineage>
        <taxon>Bacteria</taxon>
        <taxon>Bacillati</taxon>
        <taxon>Bacillota</taxon>
        <taxon>Negativicutes</taxon>
        <taxon>Selenomonadales</taxon>
        <taxon>Sporomusaceae</taxon>
        <taxon>Sporomusa</taxon>
    </lineage>
</organism>
<dbReference type="EMBL" id="FWXI01000006">
    <property type="protein sequence ID" value="SMC64238.1"/>
    <property type="molecule type" value="Genomic_DNA"/>
</dbReference>
<dbReference type="AlphaFoldDB" id="A0A1W2AVL3"/>
<proteinExistence type="predicted"/>
<gene>
    <name evidence="1" type="ORF">SAMN04488500_106124</name>
</gene>
<evidence type="ECO:0000313" key="1">
    <source>
        <dbReference type="EMBL" id="SMC64238.1"/>
    </source>
</evidence>
<reference evidence="1 2" key="1">
    <citation type="submission" date="2017-04" db="EMBL/GenBank/DDBJ databases">
        <authorList>
            <person name="Afonso C.L."/>
            <person name="Miller P.J."/>
            <person name="Scott M.A."/>
            <person name="Spackman E."/>
            <person name="Goraichik I."/>
            <person name="Dimitrov K.M."/>
            <person name="Suarez D.L."/>
            <person name="Swayne D.E."/>
        </authorList>
    </citation>
    <scope>NUCLEOTIDE SEQUENCE [LARGE SCALE GENOMIC DNA]</scope>
    <source>
        <strain evidence="1 2">DSM 5090</strain>
    </source>
</reference>
<evidence type="ECO:0000313" key="2">
    <source>
        <dbReference type="Proteomes" id="UP000192738"/>
    </source>
</evidence>
<protein>
    <submittedName>
        <fullName evidence="1">Uncharacterized protein</fullName>
    </submittedName>
</protein>
<dbReference type="RefSeq" id="WP_084575337.1">
    <property type="nucleotide sequence ID" value="NZ_CP155572.1"/>
</dbReference>
<dbReference type="Proteomes" id="UP000192738">
    <property type="component" value="Unassembled WGS sequence"/>
</dbReference>
<keyword evidence="2" id="KW-1185">Reference proteome</keyword>
<sequence>MKIKKCLIIEGRLINYDNDIWIGTKEGICTPGYFIDDAAEEIGLKGDKFVRLTLEEIDEENSRSGVIKNYSSK</sequence>